<evidence type="ECO:0000256" key="2">
    <source>
        <dbReference type="ARBA" id="ARBA00008692"/>
    </source>
</evidence>
<dbReference type="GO" id="GO:0008271">
    <property type="term" value="F:secondary active sulfate transmembrane transporter activity"/>
    <property type="evidence" value="ECO:0007669"/>
    <property type="project" value="InterPro"/>
</dbReference>
<dbReference type="InterPro" id="IPR018045">
    <property type="entry name" value="S04_transporter_CS"/>
</dbReference>
<gene>
    <name evidence="10" type="ORF">M0R45_005183</name>
</gene>
<dbReference type="PROSITE" id="PS01130">
    <property type="entry name" value="SLC26A"/>
    <property type="match status" value="1"/>
</dbReference>
<feature type="transmembrane region" description="Helical" evidence="8">
    <location>
        <begin position="228"/>
        <end position="248"/>
    </location>
</feature>
<evidence type="ECO:0000256" key="5">
    <source>
        <dbReference type="ARBA" id="ARBA00022989"/>
    </source>
</evidence>
<evidence type="ECO:0000256" key="8">
    <source>
        <dbReference type="SAM" id="Phobius"/>
    </source>
</evidence>
<dbReference type="SUPFAM" id="SSF52091">
    <property type="entry name" value="SpoIIaa-like"/>
    <property type="match status" value="1"/>
</dbReference>
<reference evidence="10 11" key="1">
    <citation type="journal article" date="2023" name="G3 (Bethesda)">
        <title>A chromosome-length genome assembly and annotation of blackberry (Rubus argutus, cv. 'Hillquist').</title>
        <authorList>
            <person name="Bruna T."/>
            <person name="Aryal R."/>
            <person name="Dudchenko O."/>
            <person name="Sargent D.J."/>
            <person name="Mead D."/>
            <person name="Buti M."/>
            <person name="Cavallini A."/>
            <person name="Hytonen T."/>
            <person name="Andres J."/>
            <person name="Pham M."/>
            <person name="Weisz D."/>
            <person name="Mascagni F."/>
            <person name="Usai G."/>
            <person name="Natali L."/>
            <person name="Bassil N."/>
            <person name="Fernandez G.E."/>
            <person name="Lomsadze A."/>
            <person name="Armour M."/>
            <person name="Olukolu B."/>
            <person name="Poorten T."/>
            <person name="Britton C."/>
            <person name="Davik J."/>
            <person name="Ashrafi H."/>
            <person name="Aiden E.L."/>
            <person name="Borodovsky M."/>
            <person name="Worthington M."/>
        </authorList>
    </citation>
    <scope>NUCLEOTIDE SEQUENCE [LARGE SCALE GENOMIC DNA]</scope>
    <source>
        <strain evidence="10">PI 553951</strain>
    </source>
</reference>
<keyword evidence="5 8" id="KW-1133">Transmembrane helix</keyword>
<feature type="transmembrane region" description="Helical" evidence="8">
    <location>
        <begin position="456"/>
        <end position="476"/>
    </location>
</feature>
<feature type="transmembrane region" description="Helical" evidence="8">
    <location>
        <begin position="431"/>
        <end position="450"/>
    </location>
</feature>
<dbReference type="Proteomes" id="UP001457282">
    <property type="component" value="Unassembled WGS sequence"/>
</dbReference>
<keyword evidence="6 8" id="KW-0472">Membrane</keyword>
<evidence type="ECO:0000256" key="6">
    <source>
        <dbReference type="ARBA" id="ARBA00023136"/>
    </source>
</evidence>
<sequence length="708" mass="76787">MASSAAAGSDAEKGNWVLNAPRLPGSRRESVEFSGEESNKDIVILQGSLKHFKHSTTTDASTEDQMLDLEKNSSSVDRSQWVLNGPEPPGLCHELMDSVRETISYCGNKYSSLKSQPMLKSVVSVQQEIFPILVWGRNYSISKFKHDLMAGLTIASLCIPQSIGYATLAKLDPQYGLYTSVVPPLIYAIMGTSREIAIGPVAVVSLLIPSMLQKLQDPAADPIAYTKLVLTATFFTGIFQAAFGIFRLGFLVDFLSHAAIVGFVAGAAIIIGLQQLKGLFGISHFPTSTDVISVMEAVWSSFHHPWSPHNFILGCSFLCFILISRFLGRKNKKLFWLPAIAPLLSVILSTLIVYLTRADKQGIKIVKHIKDGLNPSSVHLLQFNGPHLGDVAKVALIVALVALTEALAVGKSFSSIKGYHIDGNKEMMSMGFMNIVGSLTSCYVATGSFSRTAVNFSAGCETPVSNIVMAITVIISLQFLTRLLYFTPTAILASIILSALPGLINVNEIYKIWKVDKLDFLACIGAFFGVLFASVEIGLLVAVTISFTKIILISIRPGTETLGKLPGTDMFCDTEQYPMAVTIPGIMIVRVKSALLCFANANFIRERIMRWITAKKAEGLKGNNTKDAIQLVILDMSNLINIDTSGIATLEDLQKNLTSEGIELAIANPRWQVIHKLKLSNFVGKIGGRVFVTVAEAVDGTITGKIAT</sequence>
<feature type="transmembrane region" description="Helical" evidence="8">
    <location>
        <begin position="524"/>
        <end position="547"/>
    </location>
</feature>
<dbReference type="InterPro" id="IPR036513">
    <property type="entry name" value="STAS_dom_sf"/>
</dbReference>
<feature type="region of interest" description="Disordered" evidence="7">
    <location>
        <begin position="1"/>
        <end position="35"/>
    </location>
</feature>
<feature type="transmembrane region" description="Helical" evidence="8">
    <location>
        <begin position="308"/>
        <end position="327"/>
    </location>
</feature>
<feature type="transmembrane region" description="Helical" evidence="8">
    <location>
        <begin position="483"/>
        <end position="504"/>
    </location>
</feature>
<organism evidence="10 11">
    <name type="scientific">Rubus argutus</name>
    <name type="common">Southern blackberry</name>
    <dbReference type="NCBI Taxonomy" id="59490"/>
    <lineage>
        <taxon>Eukaryota</taxon>
        <taxon>Viridiplantae</taxon>
        <taxon>Streptophyta</taxon>
        <taxon>Embryophyta</taxon>
        <taxon>Tracheophyta</taxon>
        <taxon>Spermatophyta</taxon>
        <taxon>Magnoliopsida</taxon>
        <taxon>eudicotyledons</taxon>
        <taxon>Gunneridae</taxon>
        <taxon>Pentapetalae</taxon>
        <taxon>rosids</taxon>
        <taxon>fabids</taxon>
        <taxon>Rosales</taxon>
        <taxon>Rosaceae</taxon>
        <taxon>Rosoideae</taxon>
        <taxon>Rosoideae incertae sedis</taxon>
        <taxon>Rubus</taxon>
    </lineage>
</organism>
<evidence type="ECO:0000256" key="7">
    <source>
        <dbReference type="SAM" id="MobiDB-lite"/>
    </source>
</evidence>
<comment type="caution">
    <text evidence="10">The sequence shown here is derived from an EMBL/GenBank/DDBJ whole genome shotgun (WGS) entry which is preliminary data.</text>
</comment>
<comment type="subcellular location">
    <subcellularLocation>
        <location evidence="1">Membrane</location>
        <topology evidence="1">Multi-pass membrane protein</topology>
    </subcellularLocation>
</comment>
<proteinExistence type="inferred from homology"/>
<dbReference type="Gene3D" id="3.30.750.24">
    <property type="entry name" value="STAS domain"/>
    <property type="match status" value="1"/>
</dbReference>
<evidence type="ECO:0000256" key="3">
    <source>
        <dbReference type="ARBA" id="ARBA00022448"/>
    </source>
</evidence>
<dbReference type="PROSITE" id="PS50801">
    <property type="entry name" value="STAS"/>
    <property type="match status" value="1"/>
</dbReference>
<keyword evidence="4 8" id="KW-0812">Transmembrane</keyword>
<dbReference type="PANTHER" id="PTHR11814">
    <property type="entry name" value="SULFATE TRANSPORTER"/>
    <property type="match status" value="1"/>
</dbReference>
<feature type="transmembrane region" description="Helical" evidence="8">
    <location>
        <begin position="254"/>
        <end position="273"/>
    </location>
</feature>
<dbReference type="InterPro" id="IPR011547">
    <property type="entry name" value="SLC26A/SulP_dom"/>
</dbReference>
<dbReference type="FunFam" id="3.30.750.24:FF:000002">
    <property type="entry name" value="Sulfate transporter 31"/>
    <property type="match status" value="1"/>
</dbReference>
<feature type="domain" description="STAS" evidence="9">
    <location>
        <begin position="596"/>
        <end position="701"/>
    </location>
</feature>
<dbReference type="AlphaFoldDB" id="A0AAW1YM33"/>
<dbReference type="Pfam" id="PF00916">
    <property type="entry name" value="Sulfate_transp"/>
    <property type="match status" value="1"/>
</dbReference>
<name>A0AAW1YM33_RUBAR</name>
<dbReference type="CDD" id="cd07042">
    <property type="entry name" value="STAS_SulP_like_sulfate_transporter"/>
    <property type="match status" value="1"/>
</dbReference>
<keyword evidence="3" id="KW-0813">Transport</keyword>
<evidence type="ECO:0000313" key="11">
    <source>
        <dbReference type="Proteomes" id="UP001457282"/>
    </source>
</evidence>
<dbReference type="Pfam" id="PF01740">
    <property type="entry name" value="STAS"/>
    <property type="match status" value="1"/>
</dbReference>
<keyword evidence="11" id="KW-1185">Reference proteome</keyword>
<evidence type="ECO:0000256" key="4">
    <source>
        <dbReference type="ARBA" id="ARBA00022692"/>
    </source>
</evidence>
<feature type="transmembrane region" description="Helical" evidence="8">
    <location>
        <begin position="186"/>
        <end position="208"/>
    </location>
</feature>
<dbReference type="GO" id="GO:0016020">
    <property type="term" value="C:membrane"/>
    <property type="evidence" value="ECO:0007669"/>
    <property type="project" value="UniProtKB-SubCell"/>
</dbReference>
<evidence type="ECO:0000256" key="1">
    <source>
        <dbReference type="ARBA" id="ARBA00004141"/>
    </source>
</evidence>
<dbReference type="InterPro" id="IPR001902">
    <property type="entry name" value="SLC26A/SulP_fam"/>
</dbReference>
<dbReference type="EMBL" id="JBEDUW010000001">
    <property type="protein sequence ID" value="KAK9949666.1"/>
    <property type="molecule type" value="Genomic_DNA"/>
</dbReference>
<feature type="transmembrane region" description="Helical" evidence="8">
    <location>
        <begin position="334"/>
        <end position="355"/>
    </location>
</feature>
<accession>A0AAW1YM33</accession>
<dbReference type="InterPro" id="IPR002645">
    <property type="entry name" value="STAS_dom"/>
</dbReference>
<evidence type="ECO:0000313" key="10">
    <source>
        <dbReference type="EMBL" id="KAK9949666.1"/>
    </source>
</evidence>
<protein>
    <recommendedName>
        <fullName evidence="9">STAS domain-containing protein</fullName>
    </recommendedName>
</protein>
<dbReference type="NCBIfam" id="TIGR00815">
    <property type="entry name" value="sulP"/>
    <property type="match status" value="1"/>
</dbReference>
<comment type="similarity">
    <text evidence="2">Belongs to the SLC26A/SulP transporter (TC 2.A.53) family.</text>
</comment>
<evidence type="ECO:0000259" key="9">
    <source>
        <dbReference type="PROSITE" id="PS50801"/>
    </source>
</evidence>